<proteinExistence type="predicted"/>
<reference evidence="5 6" key="1">
    <citation type="submission" date="2020-10" db="EMBL/GenBank/DDBJ databases">
        <title>Bacillus sp. HD4P25, an endophyte from a halophyte.</title>
        <authorList>
            <person name="Sun J.-Q."/>
        </authorList>
    </citation>
    <scope>NUCLEOTIDE SEQUENCE [LARGE SCALE GENOMIC DNA]</scope>
    <source>
        <strain evidence="5 6">YIM 93174</strain>
    </source>
</reference>
<evidence type="ECO:0000313" key="5">
    <source>
        <dbReference type="EMBL" id="MBE4908513.1"/>
    </source>
</evidence>
<evidence type="ECO:0000259" key="4">
    <source>
        <dbReference type="PROSITE" id="PS51118"/>
    </source>
</evidence>
<organism evidence="5 6">
    <name type="scientific">Litchfieldia luteola</name>
    <dbReference type="NCBI Taxonomy" id="682179"/>
    <lineage>
        <taxon>Bacteria</taxon>
        <taxon>Bacillati</taxon>
        <taxon>Bacillota</taxon>
        <taxon>Bacilli</taxon>
        <taxon>Bacillales</taxon>
        <taxon>Bacillaceae</taxon>
        <taxon>Litchfieldia</taxon>
    </lineage>
</organism>
<comment type="caution">
    <text evidence="5">The sequence shown here is derived from an EMBL/GenBank/DDBJ whole genome shotgun (WGS) entry which is preliminary data.</text>
</comment>
<keyword evidence="1" id="KW-0805">Transcription regulation</keyword>
<accession>A0ABR9QJ32</accession>
<evidence type="ECO:0000256" key="1">
    <source>
        <dbReference type="ARBA" id="ARBA00023015"/>
    </source>
</evidence>
<dbReference type="PROSITE" id="PS51118">
    <property type="entry name" value="HTH_HXLR"/>
    <property type="match status" value="1"/>
</dbReference>
<dbReference type="Pfam" id="PF01638">
    <property type="entry name" value="HxlR"/>
    <property type="match status" value="1"/>
</dbReference>
<dbReference type="Proteomes" id="UP001516662">
    <property type="component" value="Unassembled WGS sequence"/>
</dbReference>
<protein>
    <submittedName>
        <fullName evidence="5">Winged helix-turn-helix transcriptional regulator</fullName>
    </submittedName>
</protein>
<dbReference type="PANTHER" id="PTHR33204">
    <property type="entry name" value="TRANSCRIPTIONAL REGULATOR, MARR FAMILY"/>
    <property type="match status" value="1"/>
</dbReference>
<evidence type="ECO:0000313" key="6">
    <source>
        <dbReference type="Proteomes" id="UP001516662"/>
    </source>
</evidence>
<evidence type="ECO:0000256" key="2">
    <source>
        <dbReference type="ARBA" id="ARBA00023125"/>
    </source>
</evidence>
<dbReference type="PANTHER" id="PTHR33204:SF29">
    <property type="entry name" value="TRANSCRIPTIONAL REGULATOR"/>
    <property type="match status" value="1"/>
</dbReference>
<sequence>MGGKWKSRIMWHLTKNSYRYGELRKLIPGITQKMLTQSLRELEADGLIARNAYDGKIPKVEYFLTHYGESTTPLLQLMSQWGKNHKLRIENTEETRPIQTKTLVNPQ</sequence>
<dbReference type="InterPro" id="IPR036388">
    <property type="entry name" value="WH-like_DNA-bd_sf"/>
</dbReference>
<dbReference type="SUPFAM" id="SSF46785">
    <property type="entry name" value="Winged helix' DNA-binding domain"/>
    <property type="match status" value="1"/>
</dbReference>
<gene>
    <name evidence="5" type="ORF">IMZ08_10640</name>
</gene>
<dbReference type="RefSeq" id="WP_193537323.1">
    <property type="nucleotide sequence ID" value="NZ_JADCLJ010000020.1"/>
</dbReference>
<evidence type="ECO:0000256" key="3">
    <source>
        <dbReference type="ARBA" id="ARBA00023163"/>
    </source>
</evidence>
<dbReference type="InterPro" id="IPR036390">
    <property type="entry name" value="WH_DNA-bd_sf"/>
</dbReference>
<name>A0ABR9QJ32_9BACI</name>
<dbReference type="EMBL" id="JADCLJ010000020">
    <property type="protein sequence ID" value="MBE4908513.1"/>
    <property type="molecule type" value="Genomic_DNA"/>
</dbReference>
<dbReference type="Gene3D" id="1.10.10.10">
    <property type="entry name" value="Winged helix-like DNA-binding domain superfamily/Winged helix DNA-binding domain"/>
    <property type="match status" value="1"/>
</dbReference>
<feature type="domain" description="HTH hxlR-type" evidence="4">
    <location>
        <begin position="1"/>
        <end position="90"/>
    </location>
</feature>
<keyword evidence="3" id="KW-0804">Transcription</keyword>
<dbReference type="InterPro" id="IPR002577">
    <property type="entry name" value="HTH_HxlR"/>
</dbReference>
<keyword evidence="2" id="KW-0238">DNA-binding</keyword>
<keyword evidence="6" id="KW-1185">Reference proteome</keyword>